<evidence type="ECO:0000313" key="2">
    <source>
        <dbReference type="EMBL" id="CAL8091380.1"/>
    </source>
</evidence>
<organism evidence="2 3">
    <name type="scientific">Orchesella dallaii</name>
    <dbReference type="NCBI Taxonomy" id="48710"/>
    <lineage>
        <taxon>Eukaryota</taxon>
        <taxon>Metazoa</taxon>
        <taxon>Ecdysozoa</taxon>
        <taxon>Arthropoda</taxon>
        <taxon>Hexapoda</taxon>
        <taxon>Collembola</taxon>
        <taxon>Entomobryomorpha</taxon>
        <taxon>Entomobryoidea</taxon>
        <taxon>Orchesellidae</taxon>
        <taxon>Orchesellinae</taxon>
        <taxon>Orchesella</taxon>
    </lineage>
</organism>
<proteinExistence type="predicted"/>
<reference evidence="2 3" key="1">
    <citation type="submission" date="2024-08" db="EMBL/GenBank/DDBJ databases">
        <authorList>
            <person name="Cucini C."/>
            <person name="Frati F."/>
        </authorList>
    </citation>
    <scope>NUCLEOTIDE SEQUENCE [LARGE SCALE GENOMIC DNA]</scope>
</reference>
<dbReference type="EMBL" id="CAXLJM020000024">
    <property type="protein sequence ID" value="CAL8091380.1"/>
    <property type="molecule type" value="Genomic_DNA"/>
</dbReference>
<sequence length="261" mass="29064">MARHICHRFPLQLAALIFLQFFSELHGFEERVVSDPNIIHSSFGVPLHSHFNESAVFSNENITSAAGCPSPIEDLPWLYFGNPPKCFLVGTTGPCASGQIFFGNLSSSYGFCECVCNEKLQNQTGNFDHLLKIKEGDRFLFCQLKGGLHKINEAAYDKENGLCHFLETQAICAAGEWMVKDETGHGATCIPECSSTYGVLSTHSFDYHTRKCIEKPDGLDFIQPISLATSIGQRECEEGKVYSKTLNRCIAKSKAFFMRIN</sequence>
<feature type="signal peptide" evidence="1">
    <location>
        <begin position="1"/>
        <end position="27"/>
    </location>
</feature>
<dbReference type="Proteomes" id="UP001642540">
    <property type="component" value="Unassembled WGS sequence"/>
</dbReference>
<keyword evidence="1" id="KW-0732">Signal</keyword>
<evidence type="ECO:0000313" key="3">
    <source>
        <dbReference type="Proteomes" id="UP001642540"/>
    </source>
</evidence>
<accession>A0ABP1Q8I3</accession>
<name>A0ABP1Q8I3_9HEXA</name>
<gene>
    <name evidence="2" type="ORF">ODALV1_LOCUS7920</name>
</gene>
<protein>
    <recommendedName>
        <fullName evidence="4">DUF4789 domain-containing protein</fullName>
    </recommendedName>
</protein>
<evidence type="ECO:0008006" key="4">
    <source>
        <dbReference type="Google" id="ProtNLM"/>
    </source>
</evidence>
<feature type="chain" id="PRO_5045514189" description="DUF4789 domain-containing protein" evidence="1">
    <location>
        <begin position="28"/>
        <end position="261"/>
    </location>
</feature>
<comment type="caution">
    <text evidence="2">The sequence shown here is derived from an EMBL/GenBank/DDBJ whole genome shotgun (WGS) entry which is preliminary data.</text>
</comment>
<evidence type="ECO:0000256" key="1">
    <source>
        <dbReference type="SAM" id="SignalP"/>
    </source>
</evidence>
<keyword evidence="3" id="KW-1185">Reference proteome</keyword>